<evidence type="ECO:0000313" key="3">
    <source>
        <dbReference type="Proteomes" id="UP000067523"/>
    </source>
</evidence>
<feature type="transmembrane region" description="Helical" evidence="1">
    <location>
        <begin position="12"/>
        <end position="29"/>
    </location>
</feature>
<keyword evidence="3" id="KW-1185">Reference proteome</keyword>
<gene>
    <name evidence="2" type="ORF">ATZ35_03685</name>
</gene>
<keyword evidence="1" id="KW-0472">Membrane</keyword>
<dbReference type="STRING" id="118060.ATZ35_03685"/>
<keyword evidence="1" id="KW-0812">Transmembrane</keyword>
<reference evidence="3" key="1">
    <citation type="submission" date="2015-12" db="EMBL/GenBank/DDBJ databases">
        <authorList>
            <person name="Lauer A."/>
            <person name="Humrighouse B."/>
            <person name="Loparev V."/>
            <person name="Shewmaker P.L."/>
            <person name="Whitney A.M."/>
            <person name="McLaughlin R.W."/>
        </authorList>
    </citation>
    <scope>NUCLEOTIDE SEQUENCE [LARGE SCALE GENOMIC DNA]</scope>
    <source>
        <strain evidence="3">LMG 26678</strain>
    </source>
</reference>
<protein>
    <recommendedName>
        <fullName evidence="4">DUF3784 domain-containing protein</fullName>
    </recommendedName>
</protein>
<sequence length="107" mass="12194">MDSLFSSKDQVLLFLIVFSLVVLLFGILIEKSNGLFLARNPLDTMRYESSPENKTERHAGKLFVKWVYYGVSVVIPVCLFLYSGVGSKILAILFISGTFTYRKYLTR</sequence>
<organism evidence="2 3">
    <name type="scientific">Enterococcus rotai</name>
    <dbReference type="NCBI Taxonomy" id="118060"/>
    <lineage>
        <taxon>Bacteria</taxon>
        <taxon>Bacillati</taxon>
        <taxon>Bacillota</taxon>
        <taxon>Bacilli</taxon>
        <taxon>Lactobacillales</taxon>
        <taxon>Enterococcaceae</taxon>
        <taxon>Enterococcus</taxon>
    </lineage>
</organism>
<dbReference type="Proteomes" id="UP000067523">
    <property type="component" value="Chromosome"/>
</dbReference>
<accession>A0A0U2X626</accession>
<name>A0A0U2X626_9ENTE</name>
<evidence type="ECO:0008006" key="4">
    <source>
        <dbReference type="Google" id="ProtNLM"/>
    </source>
</evidence>
<dbReference type="KEGG" id="erx:ATZ35_03685"/>
<dbReference type="EMBL" id="CP013655">
    <property type="protein sequence ID" value="ALS36295.1"/>
    <property type="molecule type" value="Genomic_DNA"/>
</dbReference>
<dbReference type="RefSeq" id="WP_208929546.1">
    <property type="nucleotide sequence ID" value="NZ_CP013655.1"/>
</dbReference>
<keyword evidence="1" id="KW-1133">Transmembrane helix</keyword>
<dbReference type="AlphaFoldDB" id="A0A0U2X626"/>
<proteinExistence type="predicted"/>
<evidence type="ECO:0000313" key="2">
    <source>
        <dbReference type="EMBL" id="ALS36295.1"/>
    </source>
</evidence>
<evidence type="ECO:0000256" key="1">
    <source>
        <dbReference type="SAM" id="Phobius"/>
    </source>
</evidence>